<proteinExistence type="predicted"/>
<dbReference type="KEGG" id="mpsy:CEK71_13495"/>
<name>A0A1Z4C0F7_9GAMM</name>
<dbReference type="RefSeq" id="WP_088619875.1">
    <property type="nucleotide sequence ID" value="NZ_CP022129.1"/>
</dbReference>
<evidence type="ECO:0000313" key="3">
    <source>
        <dbReference type="Proteomes" id="UP000197019"/>
    </source>
</evidence>
<dbReference type="AlphaFoldDB" id="A0A1Z4C0F7"/>
<accession>A0A1Z4C0F7</accession>
<evidence type="ECO:0008006" key="4">
    <source>
        <dbReference type="Google" id="ProtNLM"/>
    </source>
</evidence>
<keyword evidence="3" id="KW-1185">Reference proteome</keyword>
<dbReference type="Proteomes" id="UP000197019">
    <property type="component" value="Chromosome"/>
</dbReference>
<reference evidence="2 3" key="1">
    <citation type="submission" date="2017-06" db="EMBL/GenBank/DDBJ databases">
        <title>Genome Sequencing of the methanotroph Methylovulum psychrotolerants str. HV10-M2 isolated from a high-altitude environment.</title>
        <authorList>
            <person name="Mateos-Rivera A."/>
        </authorList>
    </citation>
    <scope>NUCLEOTIDE SEQUENCE [LARGE SCALE GENOMIC DNA]</scope>
    <source>
        <strain evidence="2 3">HV10_M2</strain>
    </source>
</reference>
<gene>
    <name evidence="2" type="ORF">CEK71_13495</name>
</gene>
<feature type="region of interest" description="Disordered" evidence="1">
    <location>
        <begin position="1"/>
        <end position="34"/>
    </location>
</feature>
<evidence type="ECO:0000313" key="2">
    <source>
        <dbReference type="EMBL" id="ASF47003.1"/>
    </source>
</evidence>
<sequence>MSTEDPANPSGGAVNPAAANPQNPAAPAPAAAIDPSAIEQAATAKARAEASAQFKEATGYDSPEAFKEAKLKSEGKLQELADTKTQELEVVKGQYHQTLISNAILSHAADAIDPSDVAALLSGQGKVDTNGVVTIGGKSPADAVKDLLASKPHWAKPQGQPGSGAPPHQPLADGEKTQQAYQDAAKRGDVLGMLKINNGVKQ</sequence>
<protein>
    <recommendedName>
        <fullName evidence="4">Scaffolding protein</fullName>
    </recommendedName>
</protein>
<dbReference type="EMBL" id="CP022129">
    <property type="protein sequence ID" value="ASF47003.1"/>
    <property type="molecule type" value="Genomic_DNA"/>
</dbReference>
<feature type="region of interest" description="Disordered" evidence="1">
    <location>
        <begin position="154"/>
        <end position="183"/>
    </location>
</feature>
<evidence type="ECO:0000256" key="1">
    <source>
        <dbReference type="SAM" id="MobiDB-lite"/>
    </source>
</evidence>
<organism evidence="2 3">
    <name type="scientific">Methylovulum psychrotolerans</name>
    <dbReference type="NCBI Taxonomy" id="1704499"/>
    <lineage>
        <taxon>Bacteria</taxon>
        <taxon>Pseudomonadati</taxon>
        <taxon>Pseudomonadota</taxon>
        <taxon>Gammaproteobacteria</taxon>
        <taxon>Methylococcales</taxon>
        <taxon>Methylococcaceae</taxon>
        <taxon>Methylovulum</taxon>
    </lineage>
</organism>